<proteinExistence type="inferred from homology"/>
<evidence type="ECO:0000256" key="1">
    <source>
        <dbReference type="ARBA" id="ARBA00004123"/>
    </source>
</evidence>
<dbReference type="Gene3D" id="1.20.58.1030">
    <property type="match status" value="1"/>
</dbReference>
<dbReference type="Pfam" id="PF16922">
    <property type="entry name" value="SLD5_C"/>
    <property type="match status" value="1"/>
</dbReference>
<evidence type="ECO:0000259" key="8">
    <source>
        <dbReference type="Pfam" id="PF16922"/>
    </source>
</evidence>
<evidence type="ECO:0000313" key="10">
    <source>
        <dbReference type="Proteomes" id="UP000661280"/>
    </source>
</evidence>
<protein>
    <recommendedName>
        <fullName evidence="3">DNA replication complex GINS protein SLD5</fullName>
    </recommendedName>
</protein>
<dbReference type="InterPro" id="IPR036224">
    <property type="entry name" value="GINS_bundle-like_dom_sf"/>
</dbReference>
<evidence type="ECO:0000256" key="2">
    <source>
        <dbReference type="ARBA" id="ARBA00008187"/>
    </source>
</evidence>
<dbReference type="GO" id="GO:0000727">
    <property type="term" value="P:double-strand break repair via break-induced replication"/>
    <property type="evidence" value="ECO:0007669"/>
    <property type="project" value="TreeGrafter"/>
</dbReference>
<evidence type="ECO:0000256" key="3">
    <source>
        <dbReference type="ARBA" id="ARBA00014804"/>
    </source>
</evidence>
<dbReference type="GO" id="GO:0000811">
    <property type="term" value="C:GINS complex"/>
    <property type="evidence" value="ECO:0007669"/>
    <property type="project" value="TreeGrafter"/>
</dbReference>
<name>A0A7R8A4R2_ASPKA</name>
<keyword evidence="4" id="KW-0235">DNA replication</keyword>
<feature type="domain" description="DNA replication complex GINS protein SLD5 C-terminal" evidence="8">
    <location>
        <begin position="264"/>
        <end position="322"/>
    </location>
</feature>
<feature type="region of interest" description="Disordered" evidence="6">
    <location>
        <begin position="182"/>
        <end position="214"/>
    </location>
</feature>
<dbReference type="GeneID" id="64965681"/>
<comment type="subcellular location">
    <subcellularLocation>
        <location evidence="1">Nucleus</location>
    </subcellularLocation>
</comment>
<dbReference type="CDD" id="cd11711">
    <property type="entry name" value="GINS_A_Sld5"/>
    <property type="match status" value="1"/>
</dbReference>
<keyword evidence="10" id="KW-1185">Reference proteome</keyword>
<gene>
    <name evidence="9" type="primary">SLD5</name>
    <name evidence="9" type="ORF">AKAW2_80161A</name>
</gene>
<evidence type="ECO:0000256" key="4">
    <source>
        <dbReference type="ARBA" id="ARBA00022705"/>
    </source>
</evidence>
<feature type="region of interest" description="Disordered" evidence="6">
    <location>
        <begin position="34"/>
        <end position="54"/>
    </location>
</feature>
<feature type="compositionally biased region" description="Low complexity" evidence="6">
    <location>
        <begin position="183"/>
        <end position="198"/>
    </location>
</feature>
<evidence type="ECO:0000256" key="5">
    <source>
        <dbReference type="ARBA" id="ARBA00023242"/>
    </source>
</evidence>
<dbReference type="InterPro" id="IPR021151">
    <property type="entry name" value="GINS_A"/>
</dbReference>
<accession>A0A7R8A4R2</accession>
<dbReference type="OrthoDB" id="338231at2759"/>
<comment type="similarity">
    <text evidence="2">Belongs to the GINS4/SLD5 family.</text>
</comment>
<dbReference type="Proteomes" id="UP000661280">
    <property type="component" value="Chromosome 8"/>
</dbReference>
<evidence type="ECO:0000313" key="9">
    <source>
        <dbReference type="EMBL" id="BCS04360.1"/>
    </source>
</evidence>
<dbReference type="Pfam" id="PF05916">
    <property type="entry name" value="Sld5"/>
    <property type="match status" value="1"/>
</dbReference>
<evidence type="ECO:0000256" key="6">
    <source>
        <dbReference type="SAM" id="MobiDB-lite"/>
    </source>
</evidence>
<dbReference type="InterPro" id="IPR038749">
    <property type="entry name" value="Sld5_GINS_A"/>
</dbReference>
<dbReference type="PIRSF" id="PIRSF007764">
    <property type="entry name" value="Sld5"/>
    <property type="match status" value="1"/>
</dbReference>
<keyword evidence="5" id="KW-0539">Nucleus</keyword>
<dbReference type="InterPro" id="IPR031633">
    <property type="entry name" value="SLD5_C"/>
</dbReference>
<dbReference type="SUPFAM" id="SSF158573">
    <property type="entry name" value="GINS helical bundle-like"/>
    <property type="match status" value="1"/>
</dbReference>
<dbReference type="RefSeq" id="XP_041548122.1">
    <property type="nucleotide sequence ID" value="XM_041681151.1"/>
</dbReference>
<dbReference type="PANTHER" id="PTHR21206">
    <property type="entry name" value="SLD5 PROTEIN"/>
    <property type="match status" value="1"/>
</dbReference>
<sequence>MYLRSGPNEIAACRTSAPLPTTQSIPSIALLLRRKSSPHHPSSPPPKPKPQNIDQLTMDIDDILASVDRTADTSTPESTALDHQLLTRFWVAERAVPELLPWPTSLMERMMERVRRQIESIEDLAASSTDPITHHSAATTNLTLSILQSDLSRTQYLIRSLLRQRLSKLTAHSMHYLLLISRQQPQSQSQTDSSTPEDSIPEPPPFTDDTDDISSPLSKEEVSFLHAHQTLLAGHYGASFLNSFPPQLRRLDDNAGGTSMVQGPDGKEVVFVRCLVEEVRVVVPPGDGVEVEVEGTVLRMGEVWAVRWEGVRGAWGRGEVEVL</sequence>
<dbReference type="PANTHER" id="PTHR21206:SF0">
    <property type="entry name" value="DNA REPLICATION COMPLEX GINS PROTEIN SLD5"/>
    <property type="match status" value="1"/>
</dbReference>
<dbReference type="AlphaFoldDB" id="A0A7R8A4R2"/>
<dbReference type="EMBL" id="AP024432">
    <property type="protein sequence ID" value="BCS04360.1"/>
    <property type="molecule type" value="Genomic_DNA"/>
</dbReference>
<reference evidence="9" key="2">
    <citation type="submission" date="2021-02" db="EMBL/GenBank/DDBJ databases">
        <title>Aspergillus luchuensis mut. kawachii IFO 4304 genome sequence.</title>
        <authorList>
            <person name="Mori K."/>
            <person name="Kadooka C."/>
            <person name="Goto M."/>
            <person name="Futagami T."/>
        </authorList>
    </citation>
    <scope>NUCLEOTIDE SEQUENCE</scope>
    <source>
        <strain evidence="9">IFO 4308</strain>
    </source>
</reference>
<dbReference type="KEGG" id="aluc:AKAW2_80161A"/>
<organism evidence="9 10">
    <name type="scientific">Aspergillus kawachii</name>
    <name type="common">White koji mold</name>
    <name type="synonym">Aspergillus awamori var. kawachi</name>
    <dbReference type="NCBI Taxonomy" id="1069201"/>
    <lineage>
        <taxon>Eukaryota</taxon>
        <taxon>Fungi</taxon>
        <taxon>Dikarya</taxon>
        <taxon>Ascomycota</taxon>
        <taxon>Pezizomycotina</taxon>
        <taxon>Eurotiomycetes</taxon>
        <taxon>Eurotiomycetidae</taxon>
        <taxon>Eurotiales</taxon>
        <taxon>Aspergillaceae</taxon>
        <taxon>Aspergillus</taxon>
        <taxon>Aspergillus subgen. Circumdati</taxon>
    </lineage>
</organism>
<reference evidence="9" key="1">
    <citation type="submission" date="2021-01" db="EMBL/GenBank/DDBJ databases">
        <authorList>
            <consortium name="Aspergillus luchuensis mut. kawachii IFO 4304 genome sequencing consortium"/>
            <person name="Kazuki M."/>
            <person name="Futagami T."/>
        </authorList>
    </citation>
    <scope>NUCLEOTIDE SEQUENCE</scope>
    <source>
        <strain evidence="9">IFO 4308</strain>
    </source>
</reference>
<evidence type="ECO:0000259" key="7">
    <source>
        <dbReference type="Pfam" id="PF05916"/>
    </source>
</evidence>
<dbReference type="GO" id="GO:0006261">
    <property type="term" value="P:DNA-templated DNA replication"/>
    <property type="evidence" value="ECO:0007669"/>
    <property type="project" value="InterPro"/>
</dbReference>
<feature type="domain" description="GINS subunit" evidence="7">
    <location>
        <begin position="120"/>
        <end position="238"/>
    </location>
</feature>
<dbReference type="InterPro" id="IPR008591">
    <property type="entry name" value="GINS_Sld5"/>
</dbReference>